<dbReference type="GeneID" id="43586428"/>
<dbReference type="KEGG" id="ksn:43586428"/>
<evidence type="ECO:0000256" key="1">
    <source>
        <dbReference type="SAM" id="MobiDB-lite"/>
    </source>
</evidence>
<evidence type="ECO:0000313" key="3">
    <source>
        <dbReference type="EMBL" id="WWD17311.1"/>
    </source>
</evidence>
<reference evidence="3" key="1">
    <citation type="submission" date="2017-08" db="EMBL/GenBank/DDBJ databases">
        <authorList>
            <person name="Cuomo C."/>
            <person name="Billmyre B."/>
            <person name="Heitman J."/>
        </authorList>
    </citation>
    <scope>NUCLEOTIDE SEQUENCE</scope>
    <source>
        <strain evidence="3">CBS 12478</strain>
    </source>
</reference>
<evidence type="ECO:0000256" key="2">
    <source>
        <dbReference type="SAM" id="Phobius"/>
    </source>
</evidence>
<feature type="compositionally biased region" description="Basic and acidic residues" evidence="1">
    <location>
        <begin position="329"/>
        <end position="356"/>
    </location>
</feature>
<dbReference type="AlphaFoldDB" id="A0A5M6C5A2"/>
<feature type="compositionally biased region" description="Acidic residues" evidence="1">
    <location>
        <begin position="312"/>
        <end position="328"/>
    </location>
</feature>
<protein>
    <submittedName>
        <fullName evidence="3">Uncharacterized protein</fullName>
    </submittedName>
</protein>
<accession>A0A5M6C5A2</accession>
<evidence type="ECO:0000313" key="4">
    <source>
        <dbReference type="Proteomes" id="UP000322225"/>
    </source>
</evidence>
<name>A0A5M6C5A2_9TREE</name>
<keyword evidence="2" id="KW-0472">Membrane</keyword>
<keyword evidence="4" id="KW-1185">Reference proteome</keyword>
<feature type="region of interest" description="Disordered" evidence="1">
    <location>
        <begin position="452"/>
        <end position="480"/>
    </location>
</feature>
<feature type="region of interest" description="Disordered" evidence="1">
    <location>
        <begin position="180"/>
        <end position="383"/>
    </location>
</feature>
<feature type="transmembrane region" description="Helical" evidence="2">
    <location>
        <begin position="46"/>
        <end position="63"/>
    </location>
</feature>
<feature type="compositionally biased region" description="Low complexity" evidence="1">
    <location>
        <begin position="374"/>
        <end position="383"/>
    </location>
</feature>
<organism evidence="3 4">
    <name type="scientific">Kwoniella shandongensis</name>
    <dbReference type="NCBI Taxonomy" id="1734106"/>
    <lineage>
        <taxon>Eukaryota</taxon>
        <taxon>Fungi</taxon>
        <taxon>Dikarya</taxon>
        <taxon>Basidiomycota</taxon>
        <taxon>Agaricomycotina</taxon>
        <taxon>Tremellomycetes</taxon>
        <taxon>Tremellales</taxon>
        <taxon>Cryptococcaceae</taxon>
        <taxon>Kwoniella</taxon>
    </lineage>
</organism>
<reference evidence="3" key="2">
    <citation type="submission" date="2024-01" db="EMBL/GenBank/DDBJ databases">
        <title>Comparative genomics of Cryptococcus and Kwoniella reveals pathogenesis evolution and contrasting modes of karyotype evolution via chromosome fusion or intercentromeric recombination.</title>
        <authorList>
            <person name="Coelho M.A."/>
            <person name="David-Palma M."/>
            <person name="Shea T."/>
            <person name="Bowers K."/>
            <person name="McGinley-Smith S."/>
            <person name="Mohammad A.W."/>
            <person name="Gnirke A."/>
            <person name="Yurkov A.M."/>
            <person name="Nowrousian M."/>
            <person name="Sun S."/>
            <person name="Cuomo C.A."/>
            <person name="Heitman J."/>
        </authorList>
    </citation>
    <scope>NUCLEOTIDE SEQUENCE</scope>
    <source>
        <strain evidence="3">CBS 12478</strain>
    </source>
</reference>
<feature type="transmembrane region" description="Helical" evidence="2">
    <location>
        <begin position="75"/>
        <end position="94"/>
    </location>
</feature>
<sequence>MSHARSTSIASVSTSTPIPINPLAQNATLPHSRGRITQNQRLKLRYPYPLILFILLDGLYTIHNILSLSKIDLTLTRAISSARVTFLLFVVGISRRWRSRSGWMIFTTGLSICGGVWQVCEGVLRGSGRGHEGVGRDGGTTATGGKRFLLVSTTFAVLEYLLFLLLLRLSPPIRATSQSLRLPSHAHAHGRTTSLSRAAHVHAQTPLSVRSIRLREGDGGGGPDSPTSPLRATSIGFGAGAAGARKEMHARHVSRGTMRSFRSATVVEGGGEGGATGTGNEGRVPVRGDEDVFTSGDGRGQVQVGSDHHESYDDEPDEEYDVYSDDSQDEHGHHDEAESELNHEQVHEFEQDHFDSSHLYSESDSDSEVDFDDTSSSISSSSIIDLPPPLSPSALPIPLNHPVLQTSQSIASHLSTALENSASPLLGAVAVVRRSRSARLLGRSWGTTESPLVQHLGGQRPGLGEEGEDVERGDYGTFQG</sequence>
<dbReference type="Proteomes" id="UP000322225">
    <property type="component" value="Chromosome 3"/>
</dbReference>
<feature type="compositionally biased region" description="Gly residues" evidence="1">
    <location>
        <begin position="268"/>
        <end position="280"/>
    </location>
</feature>
<dbReference type="RefSeq" id="XP_031863254.1">
    <property type="nucleotide sequence ID" value="XM_032002317.1"/>
</dbReference>
<feature type="compositionally biased region" description="Acidic residues" evidence="1">
    <location>
        <begin position="363"/>
        <end position="373"/>
    </location>
</feature>
<proteinExistence type="predicted"/>
<keyword evidence="2" id="KW-0812">Transmembrane</keyword>
<dbReference type="EMBL" id="CP144053">
    <property type="protein sequence ID" value="WWD17311.1"/>
    <property type="molecule type" value="Genomic_DNA"/>
</dbReference>
<gene>
    <name evidence="3" type="ORF">CI109_101751</name>
</gene>
<feature type="transmembrane region" description="Helical" evidence="2">
    <location>
        <begin position="148"/>
        <end position="167"/>
    </location>
</feature>
<keyword evidence="2" id="KW-1133">Transmembrane helix</keyword>